<dbReference type="Gene3D" id="2.30.230.10">
    <property type="entry name" value="Lipovitellin, beta-sheet shell regions, chain A"/>
    <property type="match status" value="1"/>
</dbReference>
<dbReference type="FunFam" id="2.30.230.10:FF:000003">
    <property type="entry name" value="Apolipoprotein B"/>
    <property type="match status" value="1"/>
</dbReference>
<dbReference type="GO" id="GO:0005737">
    <property type="term" value="C:cytoplasm"/>
    <property type="evidence" value="ECO:0007669"/>
    <property type="project" value="UniProtKB-SubCell"/>
</dbReference>
<keyword evidence="13" id="KW-0445">Lipid transport</keyword>
<dbReference type="GO" id="GO:0006642">
    <property type="term" value="P:triglyceride mobilization"/>
    <property type="evidence" value="ECO:0007669"/>
    <property type="project" value="TreeGrafter"/>
</dbReference>
<evidence type="ECO:0000256" key="6">
    <source>
        <dbReference type="ARBA" id="ARBA00022513"/>
    </source>
</evidence>
<keyword evidence="12" id="KW-0732">Signal</keyword>
<evidence type="ECO:0000256" key="4">
    <source>
        <dbReference type="ARBA" id="ARBA00022448"/>
    </source>
</evidence>
<keyword evidence="9" id="KW-0358">Heparin-binding</keyword>
<dbReference type="GO" id="GO:0042953">
    <property type="term" value="P:lipoprotein transport"/>
    <property type="evidence" value="ECO:0007669"/>
    <property type="project" value="TreeGrafter"/>
</dbReference>
<dbReference type="Pfam" id="PF06448">
    <property type="entry name" value="DUF1081"/>
    <property type="match status" value="1"/>
</dbReference>
<dbReference type="InterPro" id="IPR015819">
    <property type="entry name" value="Lipid_transp_b-sht_shell"/>
</dbReference>
<dbReference type="PANTHER" id="PTHR13769">
    <property type="entry name" value="APOLIPOPROTEIN B"/>
    <property type="match status" value="1"/>
</dbReference>
<dbReference type="GO" id="GO:0030301">
    <property type="term" value="P:cholesterol transport"/>
    <property type="evidence" value="ECO:0007669"/>
    <property type="project" value="TreeGrafter"/>
</dbReference>
<keyword evidence="16" id="KW-0325">Glycoprotein</keyword>
<comment type="caution">
    <text evidence="23">The sequence shown here is derived from an EMBL/GenBank/DDBJ whole genome shotgun (WGS) entry which is preliminary data.</text>
</comment>
<keyword evidence="24" id="KW-1185">Reference proteome</keyword>
<keyword evidence="7" id="KW-0964">Secreted</keyword>
<evidence type="ECO:0000256" key="19">
    <source>
        <dbReference type="PROSITE-ProRule" id="PRU00557"/>
    </source>
</evidence>
<dbReference type="SMART" id="SM00638">
    <property type="entry name" value="LPD_N"/>
    <property type="match status" value="1"/>
</dbReference>
<evidence type="ECO:0000256" key="20">
    <source>
        <dbReference type="SAM" id="Coils"/>
    </source>
</evidence>
<evidence type="ECO:0000256" key="3">
    <source>
        <dbReference type="ARBA" id="ARBA00004613"/>
    </source>
</evidence>
<keyword evidence="10" id="KW-0551">Lipid droplet</keyword>
<dbReference type="GO" id="GO:0008201">
    <property type="term" value="F:heparin binding"/>
    <property type="evidence" value="ECO:0007669"/>
    <property type="project" value="UniProtKB-KW"/>
</dbReference>
<dbReference type="GO" id="GO:0034362">
    <property type="term" value="C:low-density lipoprotein particle"/>
    <property type="evidence" value="ECO:0007669"/>
    <property type="project" value="UniProtKB-KW"/>
</dbReference>
<dbReference type="SUPFAM" id="SSF48431">
    <property type="entry name" value="Lipovitellin-phosvitin complex, superhelical domain"/>
    <property type="match status" value="1"/>
</dbReference>
<keyword evidence="20" id="KW-0175">Coiled coil</keyword>
<sequence>MCPELPNSGSAASLPYINSGPREQAHSQQGPENPSAARGAWGHPALPLLTMGTSKLWLLVLLINSGTLAQDDGVQNQNPSCLKDATRFKHLRKYLYNYKAETSNGVPGTADVQSGSKIICKVELEVPQLCSFILRVNQCSLSEVQGVNSEGKAILRKSHNSDEFAIALSKYELKFSVPDGEQVLLYPDKGEDVNVLNIKRGIISALLVPVEKEEDQITSSMDTVFGKCSTEVAFKNKKGATATEVNIDRNLKTCDQFTPMRDYVSPLALVKGLNTPLSTLISSSQSCHYNIDSKRKHVSEAVCTEKHLFLPFSHKNKYGIMAQVTQTLKLEDSPKINSRIFDEETSAKRGLALENVEAKSPSQRGEEVVRMLEELQKLDSSQQQRANLFHKLVTGLRGLHNSTLSASLPMLMRVSGPIAIQALSQCGTPECYSALFQILRTENVSPVLADAVTYGLGLLPSACPKRVRELLNMAQYKQTRASFYALSYAVNDLYTVSKTPIPEVREVAEFMASILDNECSGGEEKTYLTLKAIGNMGNALDNGSPAVKRALLGCAKSQTASLSVQKAAIHAFRKMQLTDEVRSIMLQIFQDGNSPVEKRLAAYLVLMKDPNPSDIARATRVLTRDRNEQVKSFVASHIANILNSEAADVKELKSKVQDALKGSEVPTVKDFRKFSQNYQLSKSVSIPAQDDAVAAKVEGNLIFDGIGYMPEEAMLQATLNVLGEQFDIFEFGFDGKGFEPTLDALFGEKGFFPDSGMKALYWLDGNVPEKVSAVLFKWFGVSKNNNQNQDFTRGMMLNIEKLIKEVTASDSPEAKAYLRILGEELGYMKLSDFKVLGNMLLKSLHASQDLPGQIIQALSKGTQGDLFLHYIFMDNEFDLPTGAGFQLQVSLSGIVAPGAKAGLKIQTKNMQAAVSVKPAVAIEFITHVGIHIPAFTRNGIQMHSNIFHESGANINVAVKEGQVKFSIPSPKQPTQLFSFSNKLHLISTSKSEVMPSIIENRESWSSCRPFFTGLKFCTNVAYSNASSIDAAPYYPLTGETKFELEIQPTFEVDEYTASATYELKNEEGDMVDTLKFTAQAVGSEPSEAALTIKYNRNKITLSSDVQIPKFDVKVGFGLRVDDESTGEKKTFALILDIINQKDHEITLTGRVSYDGKREAKLEGVFAIPRLLMETKAEALLKHSANKFMLQLDSSATVNKLSASEKIIFTYDNDKLEIEWNTGSSSELKTLKSTLRDAVFIAGSYTNKVLDQQVANTDMTIRHIISQSLVATNNWLQEISNDIPYATELQEKVKDLNEWNFQEKGLLEVIFPEKLFLKSNGKVSYVFNKDSIVIEIPLPFAGKSSDQLRVPRTVRSPKLEIERMGLKLESMLHEIPPFTIPESYPLRVPLLGVLSVSTNLQSNYYNWSASYTGGNYTRDVYSLMAEYKMEADSVFDLLSYKLGGKAQLTHDLETTFAWSYEGNLHHSLLDSRVMARETLNFNSNPQYDGTYAFDASSKLGTQTTVLFTVQMKETDKELNVNSDWDGQLKVASLFSKLGHTMVLSVKLDSLEATTETNLKLDSSYLQATNKMIGRYADAALDITSTTDVQNGMLANTFTLSCQNSYLSIKSDTTGRYQNLAAFNKMEVTLSDQMAVIRSEYQAAYKRNRYYTLLTGSLGSNGLELNTDINVNNEANRAAHKATLEINSSGLSTSATTNINFSPLTLGNEFNAGIDASGAMVKMTGNGRYKQNNAKITVEGKAALMELVLGSTYQSTITGIDSKNIFNFKINKEGLKFSNNLMGAYGEMRLESNHDLNLAPPALSYTSKFEGTLSTSKSYKQSIDLQIKPYILAAVLENDFKYGDVDLTKRGDLLLEPFKLSLKGNMRGAYKKDEIKHTYGVTAADFSLHYKTNTVANIQGSAFTHAIDIETSGLRMTFSCDTNYVCKSLRFTNVVRSTMAPFVITLDAHTTGDGKVAFLGDHTGELYSKFLFKAELFGFSLAHDYRGSTGHTCASGKAHSTLLDSKIDLLFTPSEQKSLWKLKTKLDKNGYSQDVSAYNNVEKMGVEVSGQVLADFSLLDAPIELGFGHHNLIDLLGLRDNVAEPQEFSLAGFVKYDKNKDMHIIHLPFFESLPVYFEQIRGVVLSFLQSLHNYLQSINIDHVIKKYKASLDKIPQQLNDYVNTLDIENQVNDAKEKLLAFAREYKITAEDLENALEHAKINFESAVAKLQDYLSEMNEYLRQNVDIYELGVVLENLINEIVEKLKELDKQYEISKSTIQAIQDFQKFVYQLDMNELGDAVASWAQDMDAQYQIRSSIMENLQTLKSQINNINAQKIAANLKKQLKSIKIEEYVEKLKDSIPINKLSALLDQIKDIVIIMLEDFQVTEKINAFAGKMQNLITAYEVDKHAQALIDKLIKLINQYKVKETVKKITSMFKNIDFKSCFESMVRQIDEAIQEVKSYDYEKLVQDLNTFLDTLIKKIRSFDYEKFVDHVNERLMEVTQKINNAIKDLELQQKAEALKEYLKDLRSVISNFLEQLADTKLATLVEWCRDLLSSTGLSHMKKLVGETLEDVRDSIYTMDLQREFQMYLDKLSQIYTRLTTYLSYQWEKVAEQISVLGAEYDLSEVAEKIKALGEHCLNALMQATFQTLEFTVPLTNLHIPSVTINMNKLREFAIPARFNTPEFTILNTYKVPSYTIDLNEIKLKIVQIIDQMMSSEFQWPSCEIYLKDLKMKDILFADMPFPEINFPELQLPKIVIPKLNLDSFELPKLEIPEYKLPQIPHTVTVPAFGKLSGEFRVVSPFFSLTSSADVQNTTISEKSPEFVASVSAQTTSKYEMIAFTLVADARVSAPRMAQLLFKESVKASHKLVKVDHSGEVIFSSSYVQGKIETMASLHTEKNSAQLHNDIMLMLQKKVTIDMNTRYSHKLNIPEVELSSQLELQNELNTLVEAGRISMLSTGKGNWKWACPHFSDEGTHESNVKFIVKGATIEISGSNKVNDKYVKLDQNLKYESGFLSFASLEIQSEAESPYVGRSVLTINGKGQLDEMRAQLTATHNAELAGRATGTISNSLSFLLQPFEISLSTNNNGNLKVAFPMKLTGKIEFLNNYALKLNSGTQQMNWQVNGRFNQYKYSHTILSGNTDDKIDARVAINGEANLDFLNVPITIPELPIPYSASKTPEVKDFSLWERTGLKNFLKTTKQSFDLNVNLQYKKNKEMHAIPFPLGTLYDMINQHMKILNKRFEKGRDNTIAALLESYNKAKAEFEKYKVENAVNKVPRIFRITGYTIPVLNIEVSPFTAELPAFGYVVPKEIRTPSFTIPVIGFSVPTYTLVLPSLEMPVLHVPPTLRRLTLPRFKLPNAQNEIFIPAMGDLTYDFSFKSNVISLTTTAGLYNQTDISARFSSSCTSVIEALQYKLDGTTSLTRKRGLKLATALSLTSEYVEGNHESSLTFAKKNIEAAVSTTAKLSTPIIKFNFKQELAGNTKSKPTVSSKMNLSGELNDGSYGNVAKGTVENTLSLEGLSNYFSVETSTNGEINGILLSKNKFSGKLNKEVSAYLNANGARSTMKLEGNTKVEGVGSVDMKENLAIEASLRRIYAVWEHTGKNSLKYPPTFSSKGAHSGKATLEIAPWSWLANVQLQVNQPNMLIDAVSQNVILSLTCEKQTFSWNGVGQANRVVLSHDVQLGNDKAEVRLDFAGSVQGHVAFIKSIVLPVYDRNLWDILKFDITTSADKTQYYNSSASIVYTKNKEGFFFGIPVEKLADGIVITVPQLELQVPQWMKDIPAKMGEVKMPDFSMPQDMPSSFSTPEFRVPFTNLEVPSYDVDFSKIKVPKKLTTLPFDLTLPALPKVRFPKVDVGTKYLILEEYKIPYFEVTVPKFELILPEYTLPKRIESLDLNEIAKKIADFELPTITIPEQKIEFPLLKLNLPGGIFIPAFGALTGTVKVATPIYTASWSATLKNATNAIEATIDATCSSTLQFLEYDLDATASGTMEGSTLKLSGKGTLSHLDLSADWQEDIAFDGLRVPSHSIRMDITSPTFADVQVRCQHEGNKISSSVSSPSAGTLGLIIEKDTSVIRAKVYSRTPSSPGKDLAILKSEISLKNPEQIQIKTNWKEEAAADILSGTKDKLPQMSDAIYNFVNKYHNEHLGMDLKSASQKMKNSIGNSIDEAYQVATNQIDDFEQKLRAAASKAEEKYHSVRDKAEQMYQDQASPLDYMQIRALFFDTSINLMKEYQKQIKDLITAAIKFLKVTKFQLPGQTKQYTGEELYTMAVEQLIQKTQQYSDALIQYVTELEITVPGTETNIQGKQVIEQIKKLLKDFQQKLRKALNTLKKINWEDKLKQISQFLQETFKRVEVIFQSLKSIKYENVNIQAQEMYRNVIDSDYGRQLEAFVGDMEEFASQMREMSQRVLQDISEKLQQLLAYMKTLRAEYWDPNIVGWSVKYYEVEEKVAELLQQISVKDLYTKYIEESYNLALRVINNLKEFLETYGKEYYDLINDLVTDAEGKGKKKMKELTNLTQDKIRDWSASAKENAANFNDYLKAKLQEVYTQLAESYDRFIAEATRLIDLSIEKYNSFIEYIMQLLQSMQTAATDSVKPYIATRKGELKVDVPHPFKWQSFNEVPKLRDEVISKKMEIIRKLIQDGVDQSSKKWEELQGFIDQQLAEGKLSVQQIIENIQQRL</sequence>
<dbReference type="InterPro" id="IPR015255">
    <property type="entry name" value="Vitellinogen_open_b-sht"/>
</dbReference>
<evidence type="ECO:0000256" key="2">
    <source>
        <dbReference type="ARBA" id="ARBA00004502"/>
    </source>
</evidence>
<comment type="subcellular location">
    <subcellularLocation>
        <location evidence="1">Cytoplasm</location>
    </subcellularLocation>
    <subcellularLocation>
        <location evidence="2">Lipid droplet</location>
    </subcellularLocation>
    <subcellularLocation>
        <location evidence="3">Secreted</location>
    </subcellularLocation>
</comment>
<evidence type="ECO:0000256" key="7">
    <source>
        <dbReference type="ARBA" id="ARBA00022525"/>
    </source>
</evidence>
<evidence type="ECO:0000256" key="13">
    <source>
        <dbReference type="ARBA" id="ARBA00023055"/>
    </source>
</evidence>
<evidence type="ECO:0000256" key="9">
    <source>
        <dbReference type="ARBA" id="ARBA00022674"/>
    </source>
</evidence>
<evidence type="ECO:0000256" key="21">
    <source>
        <dbReference type="SAM" id="MobiDB-lite"/>
    </source>
</evidence>
<reference evidence="23" key="1">
    <citation type="journal article" date="2022" name="bioRxiv">
        <title>Sequencing and chromosome-scale assembly of the giantPleurodeles waltlgenome.</title>
        <authorList>
            <person name="Brown T."/>
            <person name="Elewa A."/>
            <person name="Iarovenko S."/>
            <person name="Subramanian E."/>
            <person name="Araus A.J."/>
            <person name="Petzold A."/>
            <person name="Susuki M."/>
            <person name="Suzuki K.-i.T."/>
            <person name="Hayashi T."/>
            <person name="Toyoda A."/>
            <person name="Oliveira C."/>
            <person name="Osipova E."/>
            <person name="Leigh N.D."/>
            <person name="Simon A."/>
            <person name="Yun M.H."/>
        </authorList>
    </citation>
    <scope>NUCLEOTIDE SEQUENCE</scope>
    <source>
        <strain evidence="23">20211129_DDA</strain>
        <tissue evidence="23">Liver</tissue>
    </source>
</reference>
<keyword evidence="4" id="KW-0813">Transport</keyword>
<dbReference type="SMART" id="SM01169">
    <property type="entry name" value="DUF1943"/>
    <property type="match status" value="1"/>
</dbReference>
<evidence type="ECO:0000256" key="15">
    <source>
        <dbReference type="ARBA" id="ARBA00023166"/>
    </source>
</evidence>
<gene>
    <name evidence="23" type="ORF">NDU88_002206</name>
</gene>
<dbReference type="GO" id="GO:0034359">
    <property type="term" value="C:mature chylomicron"/>
    <property type="evidence" value="ECO:0007669"/>
    <property type="project" value="TreeGrafter"/>
</dbReference>
<feature type="coiled-coil region" evidence="20">
    <location>
        <begin position="2180"/>
        <end position="2256"/>
    </location>
</feature>
<dbReference type="Pfam" id="PF01347">
    <property type="entry name" value="Vitellogenin_N"/>
    <property type="match status" value="1"/>
</dbReference>
<keyword evidence="17" id="KW-0753">Steroid metabolism</keyword>
<dbReference type="PANTHER" id="PTHR13769:SF1">
    <property type="entry name" value="APOLIPOPROTEIN B-100"/>
    <property type="match status" value="1"/>
</dbReference>
<dbReference type="Gene3D" id="1.25.10.20">
    <property type="entry name" value="Vitellinogen, superhelical"/>
    <property type="match status" value="1"/>
</dbReference>
<evidence type="ECO:0000313" key="23">
    <source>
        <dbReference type="EMBL" id="KAJ1149396.1"/>
    </source>
</evidence>
<accession>A0AAV7RDB4</accession>
<keyword evidence="15" id="KW-1207">Sterol metabolism</keyword>
<evidence type="ECO:0000256" key="17">
    <source>
        <dbReference type="ARBA" id="ARBA00023221"/>
    </source>
</evidence>
<evidence type="ECO:0000256" key="10">
    <source>
        <dbReference type="ARBA" id="ARBA00022677"/>
    </source>
</evidence>
<organism evidence="23 24">
    <name type="scientific">Pleurodeles waltl</name>
    <name type="common">Iberian ribbed newt</name>
    <dbReference type="NCBI Taxonomy" id="8319"/>
    <lineage>
        <taxon>Eukaryota</taxon>
        <taxon>Metazoa</taxon>
        <taxon>Chordata</taxon>
        <taxon>Craniata</taxon>
        <taxon>Vertebrata</taxon>
        <taxon>Euteleostomi</taxon>
        <taxon>Amphibia</taxon>
        <taxon>Batrachia</taxon>
        <taxon>Caudata</taxon>
        <taxon>Salamandroidea</taxon>
        <taxon>Salamandridae</taxon>
        <taxon>Pleurodelinae</taxon>
        <taxon>Pleurodeles</taxon>
    </lineage>
</organism>
<feature type="disulfide bond" evidence="19">
    <location>
        <begin position="228"/>
        <end position="254"/>
    </location>
</feature>
<keyword evidence="6" id="KW-0162">Chylomicron</keyword>
<dbReference type="GO" id="GO:0008203">
    <property type="term" value="P:cholesterol metabolic process"/>
    <property type="evidence" value="ECO:0007669"/>
    <property type="project" value="UniProtKB-KW"/>
</dbReference>
<keyword evidence="5" id="KW-0963">Cytoplasm</keyword>
<keyword evidence="18" id="KW-0850">VLDL</keyword>
<proteinExistence type="predicted"/>
<feature type="region of interest" description="Disordered" evidence="21">
    <location>
        <begin position="1"/>
        <end position="39"/>
    </location>
</feature>
<evidence type="ECO:0000256" key="12">
    <source>
        <dbReference type="ARBA" id="ARBA00022729"/>
    </source>
</evidence>
<dbReference type="InterPro" id="IPR011030">
    <property type="entry name" value="Lipovitellin_superhlx_dom"/>
</dbReference>
<dbReference type="InterPro" id="IPR015816">
    <property type="entry name" value="Vitellinogen_b-sht_N"/>
</dbReference>
<keyword evidence="11" id="KW-0427">LDL</keyword>
<feature type="domain" description="Vitellogenin" evidence="22">
    <location>
        <begin position="88"/>
        <end position="714"/>
    </location>
</feature>
<feature type="coiled-coil region" evidence="20">
    <location>
        <begin position="2293"/>
        <end position="2329"/>
    </location>
</feature>
<evidence type="ECO:0000313" key="24">
    <source>
        <dbReference type="Proteomes" id="UP001066276"/>
    </source>
</evidence>
<dbReference type="EMBL" id="JANPWB010000009">
    <property type="protein sequence ID" value="KAJ1149396.1"/>
    <property type="molecule type" value="Genomic_DNA"/>
</dbReference>
<keyword evidence="19" id="KW-1015">Disulfide bond</keyword>
<evidence type="ECO:0000259" key="22">
    <source>
        <dbReference type="PROSITE" id="PS51211"/>
    </source>
</evidence>
<dbReference type="GO" id="GO:0005811">
    <property type="term" value="C:lipid droplet"/>
    <property type="evidence" value="ECO:0007669"/>
    <property type="project" value="UniProtKB-SubCell"/>
</dbReference>
<dbReference type="GO" id="GO:0050750">
    <property type="term" value="F:low-density lipoprotein particle receptor binding"/>
    <property type="evidence" value="ECO:0007669"/>
    <property type="project" value="TreeGrafter"/>
</dbReference>
<dbReference type="GO" id="GO:0120020">
    <property type="term" value="F:cholesterol transfer activity"/>
    <property type="evidence" value="ECO:0007669"/>
    <property type="project" value="TreeGrafter"/>
</dbReference>
<dbReference type="Pfam" id="PF09172">
    <property type="entry name" value="Vit_open_b-sht"/>
    <property type="match status" value="1"/>
</dbReference>
<dbReference type="GO" id="GO:0034361">
    <property type="term" value="C:very-low-density lipoprotein particle"/>
    <property type="evidence" value="ECO:0007669"/>
    <property type="project" value="UniProtKB-KW"/>
</dbReference>
<dbReference type="InterPro" id="IPR001747">
    <property type="entry name" value="Vitellogenin_N"/>
</dbReference>
<evidence type="ECO:0000256" key="5">
    <source>
        <dbReference type="ARBA" id="ARBA00022490"/>
    </source>
</evidence>
<evidence type="ECO:0000256" key="16">
    <source>
        <dbReference type="ARBA" id="ARBA00023180"/>
    </source>
</evidence>
<dbReference type="InterPro" id="IPR052418">
    <property type="entry name" value="Apolipoprotein_B"/>
</dbReference>
<dbReference type="SUPFAM" id="SSF56968">
    <property type="entry name" value="Lipovitellin-phosvitin complex, beta-sheet shell regions"/>
    <property type="match status" value="2"/>
</dbReference>
<evidence type="ECO:0000256" key="14">
    <source>
        <dbReference type="ARBA" id="ARBA00023098"/>
    </source>
</evidence>
<protein>
    <recommendedName>
        <fullName evidence="22">Vitellogenin domain-containing protein</fullName>
    </recommendedName>
</protein>
<keyword evidence="14" id="KW-0443">Lipid metabolism</keyword>
<comment type="caution">
    <text evidence="19">Lacks conserved residue(s) required for the propagation of feature annotation.</text>
</comment>
<dbReference type="InterPro" id="IPR009454">
    <property type="entry name" value="Lipid_transpt_open_b-sht"/>
</dbReference>
<evidence type="ECO:0000256" key="11">
    <source>
        <dbReference type="ARBA" id="ARBA00022710"/>
    </source>
</evidence>
<feature type="coiled-coil region" evidence="20">
    <location>
        <begin position="2470"/>
        <end position="2497"/>
    </location>
</feature>
<name>A0AAV7RDB4_PLEWA</name>
<dbReference type="InterPro" id="IPR022176">
    <property type="entry name" value="ApoB100_C"/>
</dbReference>
<evidence type="ECO:0000256" key="18">
    <source>
        <dbReference type="ARBA" id="ARBA00023313"/>
    </source>
</evidence>
<feature type="coiled-coil region" evidence="20">
    <location>
        <begin position="4152"/>
        <end position="4190"/>
    </location>
</feature>
<dbReference type="Gene3D" id="2.20.80.10">
    <property type="entry name" value="Lipovitellin-phosvitin complex, chain A, domain 4"/>
    <property type="match status" value="1"/>
</dbReference>
<dbReference type="Pfam" id="PF12491">
    <property type="entry name" value="ApoB100_C"/>
    <property type="match status" value="1"/>
</dbReference>
<feature type="coiled-coil region" evidence="20">
    <location>
        <begin position="4292"/>
        <end position="4319"/>
    </location>
</feature>
<evidence type="ECO:0000256" key="1">
    <source>
        <dbReference type="ARBA" id="ARBA00004496"/>
    </source>
</evidence>
<dbReference type="PROSITE" id="PS51211">
    <property type="entry name" value="VITELLOGENIN"/>
    <property type="match status" value="1"/>
</dbReference>
<keyword evidence="8" id="KW-0153">Cholesterol metabolism</keyword>
<dbReference type="Proteomes" id="UP001066276">
    <property type="component" value="Chromosome 5"/>
</dbReference>
<dbReference type="GO" id="GO:0042632">
    <property type="term" value="P:cholesterol homeostasis"/>
    <property type="evidence" value="ECO:0007669"/>
    <property type="project" value="TreeGrafter"/>
</dbReference>
<evidence type="ECO:0000256" key="8">
    <source>
        <dbReference type="ARBA" id="ARBA00022548"/>
    </source>
</evidence>